<evidence type="ECO:0000313" key="11">
    <source>
        <dbReference type="Proteomes" id="UP000654370"/>
    </source>
</evidence>
<evidence type="ECO:0000256" key="6">
    <source>
        <dbReference type="ARBA" id="ARBA00023242"/>
    </source>
</evidence>
<evidence type="ECO:0000256" key="7">
    <source>
        <dbReference type="PIRNR" id="PIRNR028998"/>
    </source>
</evidence>
<dbReference type="OrthoDB" id="1938138at2759"/>
<dbReference type="InterPro" id="IPR021151">
    <property type="entry name" value="GINS_A"/>
</dbReference>
<dbReference type="PANTHER" id="PTHR12772">
    <property type="entry name" value="DNA REPLICATION COMPLEX GINS PROTEIN PSF2"/>
    <property type="match status" value="1"/>
</dbReference>
<evidence type="ECO:0000256" key="2">
    <source>
        <dbReference type="ARBA" id="ARBA00010565"/>
    </source>
</evidence>
<accession>A0A8H7UJW1</accession>
<dbReference type="InterPro" id="IPR056784">
    <property type="entry name" value="PSF2_N"/>
</dbReference>
<dbReference type="Proteomes" id="UP000654370">
    <property type="component" value="Unassembled WGS sequence"/>
</dbReference>
<dbReference type="GO" id="GO:0000811">
    <property type="term" value="C:GINS complex"/>
    <property type="evidence" value="ECO:0007669"/>
    <property type="project" value="TreeGrafter"/>
</dbReference>
<evidence type="ECO:0000313" key="10">
    <source>
        <dbReference type="EMBL" id="KAG2185855.1"/>
    </source>
</evidence>
<feature type="domain" description="GINS subunit" evidence="8">
    <location>
        <begin position="106"/>
        <end position="198"/>
    </location>
</feature>
<dbReference type="AlphaFoldDB" id="A0A8H7UJW1"/>
<dbReference type="Pfam" id="PF05916">
    <property type="entry name" value="Sld5"/>
    <property type="match status" value="1"/>
</dbReference>
<evidence type="ECO:0000259" key="9">
    <source>
        <dbReference type="Pfam" id="PF25005"/>
    </source>
</evidence>
<organism evidence="10 11">
    <name type="scientific">Mortierella isabellina</name>
    <name type="common">Filamentous fungus</name>
    <name type="synonym">Umbelopsis isabellina</name>
    <dbReference type="NCBI Taxonomy" id="91625"/>
    <lineage>
        <taxon>Eukaryota</taxon>
        <taxon>Fungi</taxon>
        <taxon>Fungi incertae sedis</taxon>
        <taxon>Mucoromycota</taxon>
        <taxon>Mucoromycotina</taxon>
        <taxon>Umbelopsidomycetes</taxon>
        <taxon>Umbelopsidales</taxon>
        <taxon>Umbelopsidaceae</taxon>
        <taxon>Umbelopsis</taxon>
    </lineage>
</organism>
<dbReference type="SUPFAM" id="SSF160059">
    <property type="entry name" value="PriA/YqbF domain"/>
    <property type="match status" value="1"/>
</dbReference>
<dbReference type="FunFam" id="1.20.58.1020:FF:000001">
    <property type="entry name" value="DNA replication complex GINS protein PSF2"/>
    <property type="match status" value="1"/>
</dbReference>
<evidence type="ECO:0000256" key="5">
    <source>
        <dbReference type="ARBA" id="ARBA00022829"/>
    </source>
</evidence>
<proteinExistence type="inferred from homology"/>
<comment type="similarity">
    <text evidence="2 7">Belongs to the GINS2/PSF2 family.</text>
</comment>
<keyword evidence="11" id="KW-1185">Reference proteome</keyword>
<dbReference type="SUPFAM" id="SSF158573">
    <property type="entry name" value="GINS helical bundle-like"/>
    <property type="match status" value="1"/>
</dbReference>
<dbReference type="CDD" id="cd11712">
    <property type="entry name" value="GINS_A_psf2"/>
    <property type="match status" value="1"/>
</dbReference>
<gene>
    <name evidence="10" type="ORF">INT43_002293</name>
</gene>
<dbReference type="PANTHER" id="PTHR12772:SF0">
    <property type="entry name" value="DNA REPLICATION COMPLEX GINS PROTEIN PSF2"/>
    <property type="match status" value="1"/>
</dbReference>
<feature type="domain" description="DNA replication complex GINS protein PSF2 N-terminal" evidence="9">
    <location>
        <begin position="12"/>
        <end position="71"/>
    </location>
</feature>
<dbReference type="Pfam" id="PF25005">
    <property type="entry name" value="PSF2_N"/>
    <property type="match status" value="1"/>
</dbReference>
<dbReference type="GO" id="GO:0006260">
    <property type="term" value="P:DNA replication"/>
    <property type="evidence" value="ECO:0007669"/>
    <property type="project" value="UniProtKB-KW"/>
</dbReference>
<evidence type="ECO:0000256" key="3">
    <source>
        <dbReference type="ARBA" id="ARBA00015139"/>
    </source>
</evidence>
<dbReference type="Gene3D" id="3.40.5.50">
    <property type="match status" value="1"/>
</dbReference>
<evidence type="ECO:0000256" key="1">
    <source>
        <dbReference type="ARBA" id="ARBA00004123"/>
    </source>
</evidence>
<keyword evidence="6 7" id="KW-0539">Nucleus</keyword>
<comment type="subcellular location">
    <subcellularLocation>
        <location evidence="1 7">Nucleus</location>
    </subcellularLocation>
</comment>
<evidence type="ECO:0000259" key="8">
    <source>
        <dbReference type="Pfam" id="PF05916"/>
    </source>
</evidence>
<dbReference type="Gene3D" id="1.20.58.1020">
    <property type="match status" value="1"/>
</dbReference>
<sequence length="221" mass="25785">MALPSKLQRQFSPEEIQFIAGNDIISIVPNFTMEKMDFIQATYGPFIPPLQSQVPLWLALALKKNRKCTIVPPDWLKKVVVVFLVYFSRPLLLPKFILFKTPPILPEYLQELLQQEEAQDAIQKVPFHYMEVAHMLLEFAPDEMPDLEQVRKLLKDVRECRQSKTRALLEGLEDIDREKVIKLHNLSRMEINELRPIFTEAFNEITKLPEVGPREDETMEA</sequence>
<dbReference type="InterPro" id="IPR036224">
    <property type="entry name" value="GINS_bundle-like_dom_sf"/>
</dbReference>
<keyword evidence="5" id="KW-0159">Chromosome partition</keyword>
<name>A0A8H7UJW1_MORIS</name>
<dbReference type="PIRSF" id="PIRSF028998">
    <property type="entry name" value="GINS_Psf2_subgr"/>
    <property type="match status" value="1"/>
</dbReference>
<comment type="caution">
    <text evidence="10">The sequence shown here is derived from an EMBL/GenBank/DDBJ whole genome shotgun (WGS) entry which is preliminary data.</text>
</comment>
<dbReference type="InterPro" id="IPR007257">
    <property type="entry name" value="GINS_Psf2"/>
</dbReference>
<dbReference type="GO" id="GO:0007059">
    <property type="term" value="P:chromosome segregation"/>
    <property type="evidence" value="ECO:0007669"/>
    <property type="project" value="UniProtKB-KW"/>
</dbReference>
<protein>
    <recommendedName>
        <fullName evidence="3 7">DNA replication complex GINS protein PSF2</fullName>
    </recommendedName>
</protein>
<dbReference type="CDD" id="cd21694">
    <property type="entry name" value="GINS_B_Psf2"/>
    <property type="match status" value="1"/>
</dbReference>
<comment type="subunit">
    <text evidence="7">Component of the GINS complex.</text>
</comment>
<dbReference type="GO" id="GO:0000727">
    <property type="term" value="P:double-strand break repair via break-induced replication"/>
    <property type="evidence" value="ECO:0007669"/>
    <property type="project" value="TreeGrafter"/>
</dbReference>
<dbReference type="FunFam" id="3.40.5.50:FF:000001">
    <property type="entry name" value="DNA replication complex GINS protein PSF2"/>
    <property type="match status" value="1"/>
</dbReference>
<keyword evidence="4 7" id="KW-0235">DNA replication</keyword>
<evidence type="ECO:0000256" key="4">
    <source>
        <dbReference type="ARBA" id="ARBA00022705"/>
    </source>
</evidence>
<dbReference type="EMBL" id="JAEPQZ010000001">
    <property type="protein sequence ID" value="KAG2185855.1"/>
    <property type="molecule type" value="Genomic_DNA"/>
</dbReference>
<reference evidence="10" key="1">
    <citation type="submission" date="2020-12" db="EMBL/GenBank/DDBJ databases">
        <title>Metabolic potential, ecology and presence of endohyphal bacteria is reflected in genomic diversity of Mucoromycotina.</title>
        <authorList>
            <person name="Muszewska A."/>
            <person name="Okrasinska A."/>
            <person name="Steczkiewicz K."/>
            <person name="Drgas O."/>
            <person name="Orlowska M."/>
            <person name="Perlinska-Lenart U."/>
            <person name="Aleksandrzak-Piekarczyk T."/>
            <person name="Szatraj K."/>
            <person name="Zielenkiewicz U."/>
            <person name="Pilsyk S."/>
            <person name="Malc E."/>
            <person name="Mieczkowski P."/>
            <person name="Kruszewska J.S."/>
            <person name="Biernat P."/>
            <person name="Pawlowska J."/>
        </authorList>
    </citation>
    <scope>NUCLEOTIDE SEQUENCE</scope>
    <source>
        <strain evidence="10">WA0000067209</strain>
    </source>
</reference>